<comment type="similarity">
    <text evidence="2 7">Belongs to the ferroportin (FP) (TC 2.A.100) family. SLC40A subfamily.</text>
</comment>
<dbReference type="GO" id="GO:0005381">
    <property type="term" value="F:iron ion transmembrane transporter activity"/>
    <property type="evidence" value="ECO:0007669"/>
    <property type="project" value="UniProtKB-UniRule"/>
</dbReference>
<dbReference type="PANTHER" id="PTHR11660">
    <property type="entry name" value="SOLUTE CARRIER FAMILY 40 MEMBER"/>
    <property type="match status" value="1"/>
</dbReference>
<keyword evidence="3 7" id="KW-0813">Transport</keyword>
<evidence type="ECO:0000256" key="6">
    <source>
        <dbReference type="ARBA" id="ARBA00023136"/>
    </source>
</evidence>
<feature type="transmembrane region" description="Helical" evidence="7">
    <location>
        <begin position="524"/>
        <end position="543"/>
    </location>
</feature>
<evidence type="ECO:0000256" key="4">
    <source>
        <dbReference type="ARBA" id="ARBA00022692"/>
    </source>
</evidence>
<keyword evidence="6 7" id="KW-0472">Membrane</keyword>
<feature type="transmembrane region" description="Helical" evidence="7">
    <location>
        <begin position="453"/>
        <end position="474"/>
    </location>
</feature>
<dbReference type="GO" id="GO:0016020">
    <property type="term" value="C:membrane"/>
    <property type="evidence" value="ECO:0007669"/>
    <property type="project" value="UniProtKB-SubCell"/>
</dbReference>
<dbReference type="Pfam" id="PF06963">
    <property type="entry name" value="FPN1"/>
    <property type="match status" value="1"/>
</dbReference>
<dbReference type="Proteomes" id="UP000256970">
    <property type="component" value="Unassembled WGS sequence"/>
</dbReference>
<dbReference type="PANTHER" id="PTHR11660:SF57">
    <property type="entry name" value="SOLUTE CARRIER FAMILY 40 MEMBER"/>
    <property type="match status" value="1"/>
</dbReference>
<comment type="subcellular location">
    <subcellularLocation>
        <location evidence="1 7">Membrane</location>
        <topology evidence="1 7">Multi-pass membrane protein</topology>
    </subcellularLocation>
</comment>
<feature type="transmembrane region" description="Helical" evidence="7">
    <location>
        <begin position="147"/>
        <end position="171"/>
    </location>
</feature>
<dbReference type="InterPro" id="IPR036259">
    <property type="entry name" value="MFS_trans_sf"/>
</dbReference>
<feature type="transmembrane region" description="Helical" evidence="7">
    <location>
        <begin position="396"/>
        <end position="415"/>
    </location>
</feature>
<keyword evidence="4 7" id="KW-0812">Transmembrane</keyword>
<keyword evidence="9" id="KW-1185">Reference proteome</keyword>
<dbReference type="SUPFAM" id="SSF103473">
    <property type="entry name" value="MFS general substrate transporter"/>
    <property type="match status" value="1"/>
</dbReference>
<organism evidence="8 9">
    <name type="scientific">Tetradesmus obliquus</name>
    <name type="common">Green alga</name>
    <name type="synonym">Acutodesmus obliquus</name>
    <dbReference type="NCBI Taxonomy" id="3088"/>
    <lineage>
        <taxon>Eukaryota</taxon>
        <taxon>Viridiplantae</taxon>
        <taxon>Chlorophyta</taxon>
        <taxon>core chlorophytes</taxon>
        <taxon>Chlorophyceae</taxon>
        <taxon>CS clade</taxon>
        <taxon>Sphaeropleales</taxon>
        <taxon>Scenedesmaceae</taxon>
        <taxon>Tetradesmus</taxon>
    </lineage>
</organism>
<keyword evidence="7" id="KW-0406">Ion transport</keyword>
<dbReference type="STRING" id="3088.A0A383WNB7"/>
<dbReference type="Gene3D" id="1.20.1250.20">
    <property type="entry name" value="MFS general substrate transporter like domains"/>
    <property type="match status" value="1"/>
</dbReference>
<name>A0A383WNB7_TETOB</name>
<feature type="transmembrane region" description="Helical" evidence="7">
    <location>
        <begin position="421"/>
        <end position="441"/>
    </location>
</feature>
<evidence type="ECO:0000313" key="9">
    <source>
        <dbReference type="Proteomes" id="UP000256970"/>
    </source>
</evidence>
<feature type="transmembrane region" description="Helical" evidence="7">
    <location>
        <begin position="216"/>
        <end position="238"/>
    </location>
</feature>
<gene>
    <name evidence="8" type="ORF">BQ4739_LOCUS19247</name>
</gene>
<reference evidence="8 9" key="1">
    <citation type="submission" date="2016-10" db="EMBL/GenBank/DDBJ databases">
        <authorList>
            <person name="Cai Z."/>
        </authorList>
    </citation>
    <scope>NUCLEOTIDE SEQUENCE [LARGE SCALE GENOMIC DNA]</scope>
</reference>
<dbReference type="EMBL" id="FNXT01001347">
    <property type="protein sequence ID" value="SZX78948.1"/>
    <property type="molecule type" value="Genomic_DNA"/>
</dbReference>
<sequence>MTSRQPLPVSTAAVVGSNSEWPDLDLDDFLDAEYNVDRSTASRFAAAAGAADGVLQFELDEEGAESEQLLQHRPAGLAAAANPGLLFTPSAAHSTFEVDDSSHSSTGSFGAVLLCLYASHALARWAWRTWEFAVALILMRLHRSSLLLVSVYGLLDNLVRLLLGAFVGSFIDRSDRLKGAVACYAAQNLCIALSAAAAGVLVWFQQHWLDGLPAQAYWLLLCTTVLAGACSSVGSLGASVSVEREWPKVLCGSNTAALSKVNSVMRAIDLSCQMLAPVAAGFLMTYGSMLVAVAVLAVYSMVAWLPECLLLRAAHRRSHLLRQPKQQPHHHHGAASSKPHPLTLLLGCHGWSIYWQQSTLLAGLALALLYLTVLSLGFLMTSYLAWRGMSEATLSLFRAGGALSGLAAALLFHPLQHWLGLPLAGLAGITWQLTCLLAGVTPVVLSHWGRQDVLGAAAAAAAAAAAPAAGTALLPGVLNGTAAAAAAVSNSSMPGLAGAATAAGGNASSITSAVSAAEAASASVLLYVLLAGLVASRLGLWLFDLAVTQLQQELVPGNQLGTVGGVQASIQSLFEICSFIAGIAVHQPQRFHWLMLASCAAVATAAGLYLAFMCRVGDSARTAGGSHGAPHGLKVVVAHGSQLAAGARQGYDSIDAARRESAGQ</sequence>
<evidence type="ECO:0000313" key="8">
    <source>
        <dbReference type="EMBL" id="SZX78948.1"/>
    </source>
</evidence>
<evidence type="ECO:0000256" key="7">
    <source>
        <dbReference type="RuleBase" id="RU365065"/>
    </source>
</evidence>
<feature type="transmembrane region" description="Helical" evidence="7">
    <location>
        <begin position="183"/>
        <end position="204"/>
    </location>
</feature>
<dbReference type="InterPro" id="IPR009716">
    <property type="entry name" value="Ferroportin-1"/>
</dbReference>
<comment type="function">
    <text evidence="7">May be involved in iron transport and iron homeostasis.</text>
</comment>
<feature type="transmembrane region" description="Helical" evidence="7">
    <location>
        <begin position="360"/>
        <end position="384"/>
    </location>
</feature>
<protein>
    <recommendedName>
        <fullName evidence="7">Solute carrier family 40 member</fullName>
    </recommendedName>
</protein>
<keyword evidence="5 7" id="KW-1133">Transmembrane helix</keyword>
<accession>A0A383WNB7</accession>
<dbReference type="AlphaFoldDB" id="A0A383WNB7"/>
<proteinExistence type="inferred from homology"/>
<feature type="transmembrane region" description="Helical" evidence="7">
    <location>
        <begin position="591"/>
        <end position="612"/>
    </location>
</feature>
<evidence type="ECO:0000256" key="5">
    <source>
        <dbReference type="ARBA" id="ARBA00022989"/>
    </source>
</evidence>
<feature type="transmembrane region" description="Helical" evidence="7">
    <location>
        <begin position="275"/>
        <end position="302"/>
    </location>
</feature>
<evidence type="ECO:0000256" key="1">
    <source>
        <dbReference type="ARBA" id="ARBA00004141"/>
    </source>
</evidence>
<evidence type="ECO:0000256" key="3">
    <source>
        <dbReference type="ARBA" id="ARBA00022448"/>
    </source>
</evidence>
<evidence type="ECO:0000256" key="2">
    <source>
        <dbReference type="ARBA" id="ARBA00006279"/>
    </source>
</evidence>